<feature type="region of interest" description="Disordered" evidence="2">
    <location>
        <begin position="138"/>
        <end position="170"/>
    </location>
</feature>
<accession>A0A0F9DRB3</accession>
<sequence length="323" mass="36700">MPEENEKVEDFISLWKKKMTTDLKKPSALGETLEIIKAVGEENEDLRNKIKENIDLLTKTEEIVKKTLEENKLLKEEIKQAGMIAEVKTSGDQQENIELNNKVQTLLTNLSEKEEELRVANIENNELKLQVETLLAEQESRSDSASSPSEVIPPLEAPKTSKIKPPSSATSSATLEILCQDLQSDLNKYKRIVEKLNKEKSEFQRNIKRSGVQLEPEEMKELKLENENLRRDLSKVQESLKQKTEEASGAISTDDLEKKINGLQNDLKEKDNLIVELKKVSETPVSVQSTPMTGLIEDLQDRINKLKITIEEKNIIIEKLKTA</sequence>
<feature type="coiled-coil region" evidence="1">
    <location>
        <begin position="179"/>
        <end position="323"/>
    </location>
</feature>
<protein>
    <submittedName>
        <fullName evidence="3">Uncharacterized protein</fullName>
    </submittedName>
</protein>
<reference evidence="3" key="1">
    <citation type="journal article" date="2015" name="Nature">
        <title>Complex archaea that bridge the gap between prokaryotes and eukaryotes.</title>
        <authorList>
            <person name="Spang A."/>
            <person name="Saw J.H."/>
            <person name="Jorgensen S.L."/>
            <person name="Zaremba-Niedzwiedzka K."/>
            <person name="Martijn J."/>
            <person name="Lind A.E."/>
            <person name="van Eijk R."/>
            <person name="Schleper C."/>
            <person name="Guy L."/>
            <person name="Ettema T.J."/>
        </authorList>
    </citation>
    <scope>NUCLEOTIDE SEQUENCE</scope>
</reference>
<keyword evidence="1" id="KW-0175">Coiled coil</keyword>
<organism evidence="3">
    <name type="scientific">marine sediment metagenome</name>
    <dbReference type="NCBI Taxonomy" id="412755"/>
    <lineage>
        <taxon>unclassified sequences</taxon>
        <taxon>metagenomes</taxon>
        <taxon>ecological metagenomes</taxon>
    </lineage>
</organism>
<feature type="coiled-coil region" evidence="1">
    <location>
        <begin position="57"/>
        <end position="137"/>
    </location>
</feature>
<proteinExistence type="predicted"/>
<name>A0A0F9DRB3_9ZZZZ</name>
<evidence type="ECO:0000256" key="2">
    <source>
        <dbReference type="SAM" id="MobiDB-lite"/>
    </source>
</evidence>
<evidence type="ECO:0000256" key="1">
    <source>
        <dbReference type="SAM" id="Coils"/>
    </source>
</evidence>
<dbReference type="AlphaFoldDB" id="A0A0F9DRB3"/>
<dbReference type="EMBL" id="LAZR01027897">
    <property type="protein sequence ID" value="KKL64259.1"/>
    <property type="molecule type" value="Genomic_DNA"/>
</dbReference>
<comment type="caution">
    <text evidence="3">The sequence shown here is derived from an EMBL/GenBank/DDBJ whole genome shotgun (WGS) entry which is preliminary data.</text>
</comment>
<evidence type="ECO:0000313" key="3">
    <source>
        <dbReference type="EMBL" id="KKL64259.1"/>
    </source>
</evidence>
<gene>
    <name evidence="3" type="ORF">LCGC14_2166830</name>
</gene>